<evidence type="ECO:0000259" key="4">
    <source>
        <dbReference type="SMART" id="SM00797"/>
    </source>
</evidence>
<sequence>MISSIKIERISPNSTIQDAGRPEGLLFGLSASGPMDRRAFLNTANALDGQGSQSVIEFTMLGVEFTYSGPPMECAVDGGEFQITQNGEVKNWPSLLLLTGGDRVSITTGRAGNYGYIRFAESLDIPLVMGSKSTNLAAGVGGLDGRALAKGDEITFGEGVVLRENAGFAKPSNGRTGNVVRVLAGLHADLLGPQMWAALFEAPFKISNSIDRMGFRLNDDRRRFDISAHKNIVSDAVVPGDIQILGDGTPVILMRDHQPIGGYPRIATIIDADLDYVSQLRPNTEISFVSTTLEKAHKAMMGA</sequence>
<dbReference type="Gene3D" id="2.40.100.10">
    <property type="entry name" value="Cyclophilin-like"/>
    <property type="match status" value="1"/>
</dbReference>
<evidence type="ECO:0000256" key="1">
    <source>
        <dbReference type="ARBA" id="ARBA00022741"/>
    </source>
</evidence>
<protein>
    <submittedName>
        <fullName evidence="5">Urea carboxylase</fullName>
    </submittedName>
</protein>
<keyword evidence="2" id="KW-0378">Hydrolase</keyword>
<comment type="caution">
    <text evidence="5">The sequence shown here is derived from an EMBL/GenBank/DDBJ whole genome shotgun (WGS) entry which is preliminary data.</text>
</comment>
<feature type="domain" description="Carboxyltransferase" evidence="4">
    <location>
        <begin position="26"/>
        <end position="301"/>
    </location>
</feature>
<dbReference type="Pfam" id="PF02626">
    <property type="entry name" value="CT_A_B"/>
    <property type="match status" value="1"/>
</dbReference>
<dbReference type="InterPro" id="IPR003778">
    <property type="entry name" value="CT_A_B"/>
</dbReference>
<dbReference type="Proteomes" id="UP001161405">
    <property type="component" value="Unassembled WGS sequence"/>
</dbReference>
<dbReference type="InterPro" id="IPR052708">
    <property type="entry name" value="PxpC"/>
</dbReference>
<evidence type="ECO:0000313" key="6">
    <source>
        <dbReference type="Proteomes" id="UP001161405"/>
    </source>
</evidence>
<keyword evidence="1" id="KW-0547">Nucleotide-binding</keyword>
<dbReference type="SMART" id="SM00797">
    <property type="entry name" value="AHS2"/>
    <property type="match status" value="1"/>
</dbReference>
<gene>
    <name evidence="5" type="ORF">GCM10007879_26630</name>
</gene>
<organism evidence="5 6">
    <name type="scientific">Maritalea porphyrae</name>
    <dbReference type="NCBI Taxonomy" id="880732"/>
    <lineage>
        <taxon>Bacteria</taxon>
        <taxon>Pseudomonadati</taxon>
        <taxon>Pseudomonadota</taxon>
        <taxon>Alphaproteobacteria</taxon>
        <taxon>Hyphomicrobiales</taxon>
        <taxon>Devosiaceae</taxon>
        <taxon>Maritalea</taxon>
    </lineage>
</organism>
<reference evidence="5" key="2">
    <citation type="submission" date="2023-01" db="EMBL/GenBank/DDBJ databases">
        <title>Draft genome sequence of Maritalea porphyrae strain NBRC 107169.</title>
        <authorList>
            <person name="Sun Q."/>
            <person name="Mori K."/>
        </authorList>
    </citation>
    <scope>NUCLEOTIDE SEQUENCE</scope>
    <source>
        <strain evidence="5">NBRC 107169</strain>
    </source>
</reference>
<evidence type="ECO:0000256" key="2">
    <source>
        <dbReference type="ARBA" id="ARBA00022801"/>
    </source>
</evidence>
<keyword evidence="6" id="KW-1185">Reference proteome</keyword>
<dbReference type="InterPro" id="IPR029000">
    <property type="entry name" value="Cyclophilin-like_dom_sf"/>
</dbReference>
<dbReference type="PANTHER" id="PTHR43309">
    <property type="entry name" value="5-OXOPROLINASE SUBUNIT C"/>
    <property type="match status" value="1"/>
</dbReference>
<reference evidence="5" key="1">
    <citation type="journal article" date="2014" name="Int. J. Syst. Evol. Microbiol.">
        <title>Complete genome of a new Firmicutes species belonging to the dominant human colonic microbiota ('Ruminococcus bicirculans') reveals two chromosomes and a selective capacity to utilize plant glucans.</title>
        <authorList>
            <consortium name="NISC Comparative Sequencing Program"/>
            <person name="Wegmann U."/>
            <person name="Louis P."/>
            <person name="Goesmann A."/>
            <person name="Henrissat B."/>
            <person name="Duncan S.H."/>
            <person name="Flint H.J."/>
        </authorList>
    </citation>
    <scope>NUCLEOTIDE SEQUENCE</scope>
    <source>
        <strain evidence="5">NBRC 107169</strain>
    </source>
</reference>
<evidence type="ECO:0000313" key="5">
    <source>
        <dbReference type="EMBL" id="GLQ18414.1"/>
    </source>
</evidence>
<accession>A0ABQ5UU49</accession>
<name>A0ABQ5UU49_9HYPH</name>
<proteinExistence type="predicted"/>
<evidence type="ECO:0000256" key="3">
    <source>
        <dbReference type="ARBA" id="ARBA00022840"/>
    </source>
</evidence>
<dbReference type="RefSeq" id="WP_284365331.1">
    <property type="nucleotide sequence ID" value="NZ_BSNI01000002.1"/>
</dbReference>
<dbReference type="SUPFAM" id="SSF50891">
    <property type="entry name" value="Cyclophilin-like"/>
    <property type="match status" value="1"/>
</dbReference>
<keyword evidence="3" id="KW-0067">ATP-binding</keyword>
<dbReference type="PANTHER" id="PTHR43309:SF3">
    <property type="entry name" value="5-OXOPROLINASE SUBUNIT C"/>
    <property type="match status" value="1"/>
</dbReference>
<dbReference type="EMBL" id="BSNI01000002">
    <property type="protein sequence ID" value="GLQ18414.1"/>
    <property type="molecule type" value="Genomic_DNA"/>
</dbReference>